<proteinExistence type="predicted"/>
<dbReference type="GO" id="GO:0046983">
    <property type="term" value="F:protein dimerization activity"/>
    <property type="evidence" value="ECO:0007669"/>
    <property type="project" value="InterPro"/>
</dbReference>
<dbReference type="OrthoDB" id="9795828at2"/>
<sequence>MMKAGRLLLYVWYAILLVLVVLAAIFPLLEHPLMDVTFWVETDQLVFTIVILIIVLSIFLWIFVQSSVLLATRSMRQKMKLILQNKPIFSQAEEEEELVALSEKVRMLTRQVQLVDNLDLVKREEIVEGERKRIARELHDTVSQELFASSMILSGIAGNLTSIDAATLQTQLLSVKEMLESAQKDLRILLLHLRPSELDGRNLVDGFELILREVEDKSSIQVHFQHQVDQLPKAIEDHLFRIAQEIISNALRHAKAQHLDVFLIQKEAELQLKITDDGIGMQVEQEEEVSYGLKNIQERVEDMAGTIKIRTAPQKGVSIDIRIPLLKGKEHEED</sequence>
<keyword evidence="10 14" id="KW-1133">Transmembrane helix</keyword>
<keyword evidence="4" id="KW-0597">Phosphoprotein</keyword>
<feature type="transmembrane region" description="Helical" evidence="14">
    <location>
        <begin position="7"/>
        <end position="26"/>
    </location>
</feature>
<dbReference type="Gene3D" id="1.20.5.1930">
    <property type="match status" value="1"/>
</dbReference>
<keyword evidence="5 13" id="KW-0808">Transferase</keyword>
<evidence type="ECO:0000256" key="6">
    <source>
        <dbReference type="ARBA" id="ARBA00022692"/>
    </source>
</evidence>
<evidence type="ECO:0000313" key="16">
    <source>
        <dbReference type="EMBL" id="TIH99617.1"/>
    </source>
</evidence>
<dbReference type="InterPro" id="IPR005467">
    <property type="entry name" value="His_kinase_dom"/>
</dbReference>
<keyword evidence="12 13" id="KW-0472">Membrane</keyword>
<dbReference type="InterPro" id="IPR036890">
    <property type="entry name" value="HATPase_C_sf"/>
</dbReference>
<keyword evidence="7 13" id="KW-0547">Nucleotide-binding</keyword>
<comment type="subcellular location">
    <subcellularLocation>
        <location evidence="2 13">Cell membrane</location>
        <topology evidence="2 13">Multi-pass membrane protein</topology>
    </subcellularLocation>
</comment>
<evidence type="ECO:0000256" key="14">
    <source>
        <dbReference type="SAM" id="Phobius"/>
    </source>
</evidence>
<dbReference type="EC" id="2.7.13.3" evidence="13"/>
<evidence type="ECO:0000256" key="9">
    <source>
        <dbReference type="ARBA" id="ARBA00022840"/>
    </source>
</evidence>
<feature type="domain" description="Histidine kinase" evidence="15">
    <location>
        <begin position="133"/>
        <end position="327"/>
    </location>
</feature>
<keyword evidence="9 13" id="KW-0067">ATP-binding</keyword>
<evidence type="ECO:0000259" key="15">
    <source>
        <dbReference type="PROSITE" id="PS50109"/>
    </source>
</evidence>
<evidence type="ECO:0000256" key="7">
    <source>
        <dbReference type="ARBA" id="ARBA00022741"/>
    </source>
</evidence>
<evidence type="ECO:0000256" key="10">
    <source>
        <dbReference type="ARBA" id="ARBA00022989"/>
    </source>
</evidence>
<gene>
    <name evidence="16" type="ORF">FAJ39_05240</name>
</gene>
<dbReference type="Pfam" id="PF07730">
    <property type="entry name" value="HisKA_3"/>
    <property type="match status" value="1"/>
</dbReference>
<dbReference type="InterPro" id="IPR003594">
    <property type="entry name" value="HATPase_dom"/>
</dbReference>
<dbReference type="SUPFAM" id="SSF55874">
    <property type="entry name" value="ATPase domain of HSP90 chaperone/DNA topoisomerase II/histidine kinase"/>
    <property type="match status" value="1"/>
</dbReference>
<dbReference type="InterPro" id="IPR050482">
    <property type="entry name" value="Sensor_HK_TwoCompSys"/>
</dbReference>
<dbReference type="Proteomes" id="UP000305165">
    <property type="component" value="Unassembled WGS sequence"/>
</dbReference>
<dbReference type="InterPro" id="IPR011712">
    <property type="entry name" value="Sig_transdc_His_kin_sub3_dim/P"/>
</dbReference>
<keyword evidence="8 13" id="KW-0418">Kinase</keyword>
<evidence type="ECO:0000256" key="12">
    <source>
        <dbReference type="ARBA" id="ARBA00023136"/>
    </source>
</evidence>
<dbReference type="Pfam" id="PF02518">
    <property type="entry name" value="HATPase_c"/>
    <property type="match status" value="1"/>
</dbReference>
<keyword evidence="6 14" id="KW-0812">Transmembrane</keyword>
<evidence type="ECO:0000313" key="17">
    <source>
        <dbReference type="Proteomes" id="UP000305165"/>
    </source>
</evidence>
<comment type="catalytic activity">
    <reaction evidence="1 13">
        <text>ATP + protein L-histidine = ADP + protein N-phospho-L-histidine.</text>
        <dbReference type="EC" id="2.7.13.3"/>
    </reaction>
</comment>
<evidence type="ECO:0000256" key="2">
    <source>
        <dbReference type="ARBA" id="ARBA00004651"/>
    </source>
</evidence>
<dbReference type="PANTHER" id="PTHR24421:SF37">
    <property type="entry name" value="SENSOR HISTIDINE KINASE NARS"/>
    <property type="match status" value="1"/>
</dbReference>
<accession>A0A4T2GL66</accession>
<evidence type="ECO:0000256" key="8">
    <source>
        <dbReference type="ARBA" id="ARBA00022777"/>
    </source>
</evidence>
<dbReference type="GO" id="GO:0005524">
    <property type="term" value="F:ATP binding"/>
    <property type="evidence" value="ECO:0007669"/>
    <property type="project" value="UniProtKB-UniRule"/>
</dbReference>
<protein>
    <recommendedName>
        <fullName evidence="13">Sensor histidine kinase</fullName>
        <ecNumber evidence="13">2.7.13.3</ecNumber>
    </recommendedName>
</protein>
<dbReference type="PANTHER" id="PTHR24421">
    <property type="entry name" value="NITRATE/NITRITE SENSOR PROTEIN NARX-RELATED"/>
    <property type="match status" value="1"/>
</dbReference>
<keyword evidence="11 13" id="KW-0902">Two-component regulatory system</keyword>
<evidence type="ECO:0000256" key="3">
    <source>
        <dbReference type="ARBA" id="ARBA00022475"/>
    </source>
</evidence>
<name>A0A4T2GL66_STRSU</name>
<evidence type="ECO:0000256" key="4">
    <source>
        <dbReference type="ARBA" id="ARBA00022553"/>
    </source>
</evidence>
<evidence type="ECO:0000256" key="13">
    <source>
        <dbReference type="PIRNR" id="PIRNR037431"/>
    </source>
</evidence>
<keyword evidence="3 13" id="KW-1003">Cell membrane</keyword>
<dbReference type="CDD" id="cd16917">
    <property type="entry name" value="HATPase_UhpB-NarQ-NarX-like"/>
    <property type="match status" value="1"/>
</dbReference>
<dbReference type="GO" id="GO:0005886">
    <property type="term" value="C:plasma membrane"/>
    <property type="evidence" value="ECO:0007669"/>
    <property type="project" value="UniProtKB-SubCell"/>
</dbReference>
<evidence type="ECO:0000256" key="11">
    <source>
        <dbReference type="ARBA" id="ARBA00023012"/>
    </source>
</evidence>
<dbReference type="PROSITE" id="PS50109">
    <property type="entry name" value="HIS_KIN"/>
    <property type="match status" value="1"/>
</dbReference>
<dbReference type="InterPro" id="IPR017202">
    <property type="entry name" value="LiaS/VraS"/>
</dbReference>
<dbReference type="PIRSF" id="PIRSF037431">
    <property type="entry name" value="STHK_LiaS"/>
    <property type="match status" value="1"/>
</dbReference>
<dbReference type="AlphaFoldDB" id="A0A4T2GL66"/>
<evidence type="ECO:0000256" key="1">
    <source>
        <dbReference type="ARBA" id="ARBA00000085"/>
    </source>
</evidence>
<dbReference type="SMART" id="SM00387">
    <property type="entry name" value="HATPase_c"/>
    <property type="match status" value="1"/>
</dbReference>
<comment type="caution">
    <text evidence="16">The sequence shown here is derived from an EMBL/GenBank/DDBJ whole genome shotgun (WGS) entry which is preliminary data.</text>
</comment>
<reference evidence="16 17" key="1">
    <citation type="submission" date="2019-04" db="EMBL/GenBank/DDBJ databases">
        <title>Genome analysis of Streptococcus suis strain WUSS424.</title>
        <authorList>
            <person name="Chen H."/>
            <person name="Gao X."/>
            <person name="Wu Z."/>
        </authorList>
    </citation>
    <scope>NUCLEOTIDE SEQUENCE [LARGE SCALE GENOMIC DNA]</scope>
    <source>
        <strain evidence="16 17">WUSS424</strain>
    </source>
</reference>
<dbReference type="GO" id="GO:0000155">
    <property type="term" value="F:phosphorelay sensor kinase activity"/>
    <property type="evidence" value="ECO:0007669"/>
    <property type="project" value="UniProtKB-UniRule"/>
</dbReference>
<evidence type="ECO:0000256" key="5">
    <source>
        <dbReference type="ARBA" id="ARBA00022679"/>
    </source>
</evidence>
<dbReference type="Gene3D" id="3.30.565.10">
    <property type="entry name" value="Histidine kinase-like ATPase, C-terminal domain"/>
    <property type="match status" value="1"/>
</dbReference>
<organism evidence="16 17">
    <name type="scientific">Streptococcus suis</name>
    <dbReference type="NCBI Taxonomy" id="1307"/>
    <lineage>
        <taxon>Bacteria</taxon>
        <taxon>Bacillati</taxon>
        <taxon>Bacillota</taxon>
        <taxon>Bacilli</taxon>
        <taxon>Lactobacillales</taxon>
        <taxon>Streptococcaceae</taxon>
        <taxon>Streptococcus</taxon>
    </lineage>
</organism>
<dbReference type="EMBL" id="SSXO01000003">
    <property type="protein sequence ID" value="TIH99617.1"/>
    <property type="molecule type" value="Genomic_DNA"/>
</dbReference>
<feature type="transmembrane region" description="Helical" evidence="14">
    <location>
        <begin position="46"/>
        <end position="71"/>
    </location>
</feature>